<dbReference type="EC" id="2.7.7.7" evidence="2"/>
<dbReference type="Gene3D" id="3.40.1170.60">
    <property type="match status" value="1"/>
</dbReference>
<comment type="catalytic activity">
    <reaction evidence="2">
        <text>DNA(n) + a 2'-deoxyribonucleoside 5'-triphosphate = DNA(n+1) + diphosphate</text>
        <dbReference type="Rhea" id="RHEA:22508"/>
        <dbReference type="Rhea" id="RHEA-COMP:17339"/>
        <dbReference type="Rhea" id="RHEA-COMP:17340"/>
        <dbReference type="ChEBI" id="CHEBI:33019"/>
        <dbReference type="ChEBI" id="CHEBI:61560"/>
        <dbReference type="ChEBI" id="CHEBI:173112"/>
        <dbReference type="EC" id="2.7.7.7"/>
    </reaction>
</comment>
<feature type="binding site" evidence="2">
    <location>
        <position position="8"/>
    </location>
    <ligand>
        <name>Mg(2+)</name>
        <dbReference type="ChEBI" id="CHEBI:18420"/>
    </ligand>
</feature>
<dbReference type="Pfam" id="PF00817">
    <property type="entry name" value="IMS"/>
    <property type="match status" value="1"/>
</dbReference>
<keyword evidence="2" id="KW-0235">DNA replication</keyword>
<evidence type="ECO:0000313" key="4">
    <source>
        <dbReference type="EMBL" id="OHA22773.1"/>
    </source>
</evidence>
<keyword evidence="2" id="KW-0548">Nucleotidyltransferase</keyword>
<dbReference type="GO" id="GO:0006281">
    <property type="term" value="P:DNA repair"/>
    <property type="evidence" value="ECO:0007669"/>
    <property type="project" value="UniProtKB-UniRule"/>
</dbReference>
<dbReference type="Gene3D" id="1.10.150.20">
    <property type="entry name" value="5' to 3' exonuclease, C-terminal subdomain"/>
    <property type="match status" value="1"/>
</dbReference>
<comment type="function">
    <text evidence="2">Poorly processive, error-prone DNA polymerase involved in untargeted mutagenesis. Copies undamaged DNA at stalled replication forks, which arise in vivo from mismatched or misaligned primer ends. These misaligned primers can be extended by PolIV. Exhibits no 3'-5' exonuclease (proofreading) activity. May be involved in translesional synthesis, in conjunction with the beta clamp from PolIII.</text>
</comment>
<evidence type="ECO:0000313" key="5">
    <source>
        <dbReference type="Proteomes" id="UP000176493"/>
    </source>
</evidence>
<dbReference type="CDD" id="cd03586">
    <property type="entry name" value="PolY_Pol_IV_kappa"/>
    <property type="match status" value="1"/>
</dbReference>
<keyword evidence="2" id="KW-0460">Magnesium</keyword>
<dbReference type="Gene3D" id="3.30.1490.100">
    <property type="entry name" value="DNA polymerase, Y-family, little finger domain"/>
    <property type="match status" value="1"/>
</dbReference>
<dbReference type="InterPro" id="IPR024728">
    <property type="entry name" value="PolY_HhH_motif"/>
</dbReference>
<keyword evidence="2" id="KW-0479">Metal-binding</keyword>
<dbReference type="GO" id="GO:0042276">
    <property type="term" value="P:error-prone translesion synthesis"/>
    <property type="evidence" value="ECO:0007669"/>
    <property type="project" value="TreeGrafter"/>
</dbReference>
<dbReference type="GO" id="GO:0006261">
    <property type="term" value="P:DNA-templated DNA replication"/>
    <property type="evidence" value="ECO:0007669"/>
    <property type="project" value="UniProtKB-UniRule"/>
</dbReference>
<dbReference type="SUPFAM" id="SSF100879">
    <property type="entry name" value="Lesion bypass DNA polymerase (Y-family), little finger domain"/>
    <property type="match status" value="1"/>
</dbReference>
<keyword evidence="2" id="KW-0515">Mutator protein</keyword>
<dbReference type="GO" id="GO:0003887">
    <property type="term" value="F:DNA-directed DNA polymerase activity"/>
    <property type="evidence" value="ECO:0007669"/>
    <property type="project" value="UniProtKB-UniRule"/>
</dbReference>
<dbReference type="HAMAP" id="MF_01113">
    <property type="entry name" value="DNApol_IV"/>
    <property type="match status" value="1"/>
</dbReference>
<dbReference type="InterPro" id="IPR036775">
    <property type="entry name" value="DNA_pol_Y-fam_lit_finger_sf"/>
</dbReference>
<feature type="site" description="Substrate discrimination" evidence="2">
    <location>
        <position position="13"/>
    </location>
</feature>
<comment type="similarity">
    <text evidence="1 2">Belongs to the DNA polymerase type-Y family.</text>
</comment>
<keyword evidence="2" id="KW-0808">Transferase</keyword>
<dbReference type="PANTHER" id="PTHR11076:SF33">
    <property type="entry name" value="DNA POLYMERASE KAPPA"/>
    <property type="match status" value="1"/>
</dbReference>
<evidence type="ECO:0000256" key="2">
    <source>
        <dbReference type="HAMAP-Rule" id="MF_01113"/>
    </source>
</evidence>
<dbReference type="GO" id="GO:0005737">
    <property type="term" value="C:cytoplasm"/>
    <property type="evidence" value="ECO:0007669"/>
    <property type="project" value="UniProtKB-SubCell"/>
</dbReference>
<dbReference type="SUPFAM" id="SSF56672">
    <property type="entry name" value="DNA/RNA polymerases"/>
    <property type="match status" value="1"/>
</dbReference>
<sequence>MRIIAHLDMDAFFAAVEERNRPYLQGTPIVVGSDPQGGKGRGVVSTATYAARGYGIRSAMPIRKAWELSEEVRKKGLPPVVFISSEFRKYSEVSKKIVHIVHEHLRETQKNLFEMEPPALERASVDECFFDLSFASSFKKARRIAAVIKKDILEREQLTASIGIGPNKLIAKIASDFQKPNGLTVVTPDAVFDFLAPLDVRKIPGVGPKAEERLRHLGVRTVAHARKLDEERLRGMFGKWGKELYLKFRGEDDSPVIAHAPPAKSIGEQETLPEDSLEMKILLPYLERQARNLARYLARSGFKSFRTIVLTVRFADFETVSRSRTLPEPAVDAETLRRNVTQMFFPFLDRRENPKRKKIRLLGVRIEKLLP</sequence>
<proteinExistence type="inferred from homology"/>
<dbReference type="GO" id="GO:0003684">
    <property type="term" value="F:damaged DNA binding"/>
    <property type="evidence" value="ECO:0007669"/>
    <property type="project" value="InterPro"/>
</dbReference>
<evidence type="ECO:0000256" key="1">
    <source>
        <dbReference type="ARBA" id="ARBA00010945"/>
    </source>
</evidence>
<comment type="caution">
    <text evidence="4">The sequence shown here is derived from an EMBL/GenBank/DDBJ whole genome shotgun (WGS) entry which is preliminary data.</text>
</comment>
<dbReference type="Proteomes" id="UP000176493">
    <property type="component" value="Unassembled WGS sequence"/>
</dbReference>
<dbReference type="AlphaFoldDB" id="A0A1G2MG14"/>
<dbReference type="Pfam" id="PF11799">
    <property type="entry name" value="IMS_C"/>
    <property type="match status" value="1"/>
</dbReference>
<name>A0A1G2MG14_9BACT</name>
<comment type="subunit">
    <text evidence="2">Monomer.</text>
</comment>
<feature type="active site" evidence="2">
    <location>
        <position position="127"/>
    </location>
</feature>
<keyword evidence="2" id="KW-0963">Cytoplasm</keyword>
<comment type="subcellular location">
    <subcellularLocation>
        <location evidence="2">Cytoplasm</location>
    </subcellularLocation>
</comment>
<dbReference type="InterPro" id="IPR050116">
    <property type="entry name" value="DNA_polymerase-Y"/>
</dbReference>
<dbReference type="EMBL" id="MHRJ01000020">
    <property type="protein sequence ID" value="OHA22773.1"/>
    <property type="molecule type" value="Genomic_DNA"/>
</dbReference>
<protein>
    <recommendedName>
        <fullName evidence="2">DNA polymerase IV</fullName>
        <shortName evidence="2">Pol IV</shortName>
        <ecNumber evidence="2">2.7.7.7</ecNumber>
    </recommendedName>
</protein>
<comment type="cofactor">
    <cofactor evidence="2">
        <name>Mg(2+)</name>
        <dbReference type="ChEBI" id="CHEBI:18420"/>
    </cofactor>
    <text evidence="2">Binds 2 magnesium ions per subunit.</text>
</comment>
<dbReference type="Pfam" id="PF11798">
    <property type="entry name" value="IMS_HHH"/>
    <property type="match status" value="1"/>
</dbReference>
<dbReference type="InterPro" id="IPR043128">
    <property type="entry name" value="Rev_trsase/Diguanyl_cyclase"/>
</dbReference>
<reference evidence="4 5" key="1">
    <citation type="journal article" date="2016" name="Nat. Commun.">
        <title>Thousands of microbial genomes shed light on interconnected biogeochemical processes in an aquifer system.</title>
        <authorList>
            <person name="Anantharaman K."/>
            <person name="Brown C.T."/>
            <person name="Hug L.A."/>
            <person name="Sharon I."/>
            <person name="Castelle C.J."/>
            <person name="Probst A.J."/>
            <person name="Thomas B.C."/>
            <person name="Singh A."/>
            <person name="Wilkins M.J."/>
            <person name="Karaoz U."/>
            <person name="Brodie E.L."/>
            <person name="Williams K.H."/>
            <person name="Hubbard S.S."/>
            <person name="Banfield J.F."/>
        </authorList>
    </citation>
    <scope>NUCLEOTIDE SEQUENCE [LARGE SCALE GENOMIC DNA]</scope>
</reference>
<dbReference type="InterPro" id="IPR001126">
    <property type="entry name" value="UmuC"/>
</dbReference>
<feature type="binding site" evidence="2">
    <location>
        <position position="126"/>
    </location>
    <ligand>
        <name>Mg(2+)</name>
        <dbReference type="ChEBI" id="CHEBI:18420"/>
    </ligand>
</feature>
<keyword evidence="2" id="KW-0234">DNA repair</keyword>
<dbReference type="PANTHER" id="PTHR11076">
    <property type="entry name" value="DNA REPAIR POLYMERASE UMUC / TRANSFERASE FAMILY MEMBER"/>
    <property type="match status" value="1"/>
</dbReference>
<keyword evidence="2" id="KW-0227">DNA damage</keyword>
<feature type="domain" description="UmuC" evidence="3">
    <location>
        <begin position="4"/>
        <end position="207"/>
    </location>
</feature>
<organism evidence="4 5">
    <name type="scientific">Candidatus Taylorbacteria bacterium RIFCSPHIGHO2_02_49_25</name>
    <dbReference type="NCBI Taxonomy" id="1802305"/>
    <lineage>
        <taxon>Bacteria</taxon>
        <taxon>Candidatus Tayloriibacteriota</taxon>
    </lineage>
</organism>
<dbReference type="PROSITE" id="PS50173">
    <property type="entry name" value="UMUC"/>
    <property type="match status" value="1"/>
</dbReference>
<accession>A0A1G2MG14</accession>
<dbReference type="Gene3D" id="3.30.70.270">
    <property type="match status" value="1"/>
</dbReference>
<dbReference type="NCBIfam" id="NF002677">
    <property type="entry name" value="PRK02406.1"/>
    <property type="match status" value="1"/>
</dbReference>
<dbReference type="GO" id="GO:0000287">
    <property type="term" value="F:magnesium ion binding"/>
    <property type="evidence" value="ECO:0007669"/>
    <property type="project" value="UniProtKB-UniRule"/>
</dbReference>
<dbReference type="InterPro" id="IPR043502">
    <property type="entry name" value="DNA/RNA_pol_sf"/>
</dbReference>
<evidence type="ECO:0000259" key="3">
    <source>
        <dbReference type="PROSITE" id="PS50173"/>
    </source>
</evidence>
<dbReference type="InterPro" id="IPR022880">
    <property type="entry name" value="DNApol_IV"/>
</dbReference>
<keyword evidence="2" id="KW-0239">DNA-directed DNA polymerase</keyword>
<dbReference type="InterPro" id="IPR017961">
    <property type="entry name" value="DNA_pol_Y-fam_little_finger"/>
</dbReference>
<keyword evidence="2" id="KW-0238">DNA-binding</keyword>
<gene>
    <name evidence="2" type="primary">dinB</name>
    <name evidence="4" type="ORF">A2W52_03015</name>
</gene>